<accession>A0ABD3RRG8</accession>
<protein>
    <submittedName>
        <fullName evidence="1">Uncharacterized protein</fullName>
    </submittedName>
</protein>
<sequence length="85" mass="10103">MGQSMRFAIFNDISKHKLLVVAGIRFSSMIVMLKRFKLIKLQLQSMVISEQWCCYRDDVVDYIFTFTDPIYSRLRFCDTDKPCLH</sequence>
<evidence type="ECO:0000313" key="1">
    <source>
        <dbReference type="EMBL" id="KAL3813266.1"/>
    </source>
</evidence>
<name>A0ABD3RRG8_9LAMI</name>
<dbReference type="Proteomes" id="UP001634393">
    <property type="component" value="Unassembled WGS sequence"/>
</dbReference>
<gene>
    <name evidence="1" type="ORF">ACJIZ3_014534</name>
</gene>
<keyword evidence="2" id="KW-1185">Reference proteome</keyword>
<dbReference type="AlphaFoldDB" id="A0ABD3RRG8"/>
<proteinExistence type="predicted"/>
<dbReference type="EMBL" id="JBJXBP010000008">
    <property type="protein sequence ID" value="KAL3813266.1"/>
    <property type="molecule type" value="Genomic_DNA"/>
</dbReference>
<reference evidence="1 2" key="1">
    <citation type="submission" date="2024-12" db="EMBL/GenBank/DDBJ databases">
        <title>The unique morphological basis and parallel evolutionary history of personate flowers in Penstemon.</title>
        <authorList>
            <person name="Depatie T.H."/>
            <person name="Wessinger C.A."/>
        </authorList>
    </citation>
    <scope>NUCLEOTIDE SEQUENCE [LARGE SCALE GENOMIC DNA]</scope>
    <source>
        <strain evidence="1">WTNN_2</strain>
        <tissue evidence="1">Leaf</tissue>
    </source>
</reference>
<organism evidence="1 2">
    <name type="scientific">Penstemon smallii</name>
    <dbReference type="NCBI Taxonomy" id="265156"/>
    <lineage>
        <taxon>Eukaryota</taxon>
        <taxon>Viridiplantae</taxon>
        <taxon>Streptophyta</taxon>
        <taxon>Embryophyta</taxon>
        <taxon>Tracheophyta</taxon>
        <taxon>Spermatophyta</taxon>
        <taxon>Magnoliopsida</taxon>
        <taxon>eudicotyledons</taxon>
        <taxon>Gunneridae</taxon>
        <taxon>Pentapetalae</taxon>
        <taxon>asterids</taxon>
        <taxon>lamiids</taxon>
        <taxon>Lamiales</taxon>
        <taxon>Plantaginaceae</taxon>
        <taxon>Cheloneae</taxon>
        <taxon>Penstemon</taxon>
    </lineage>
</organism>
<comment type="caution">
    <text evidence="1">The sequence shown here is derived from an EMBL/GenBank/DDBJ whole genome shotgun (WGS) entry which is preliminary data.</text>
</comment>
<evidence type="ECO:0000313" key="2">
    <source>
        <dbReference type="Proteomes" id="UP001634393"/>
    </source>
</evidence>